<name>A0ACB7ZVI8_9AGAM</name>
<dbReference type="Proteomes" id="UP000790377">
    <property type="component" value="Unassembled WGS sequence"/>
</dbReference>
<reference evidence="1" key="1">
    <citation type="journal article" date="2021" name="New Phytol.">
        <title>Evolutionary innovations through gain and loss of genes in the ectomycorrhizal Boletales.</title>
        <authorList>
            <person name="Wu G."/>
            <person name="Miyauchi S."/>
            <person name="Morin E."/>
            <person name="Kuo A."/>
            <person name="Drula E."/>
            <person name="Varga T."/>
            <person name="Kohler A."/>
            <person name="Feng B."/>
            <person name="Cao Y."/>
            <person name="Lipzen A."/>
            <person name="Daum C."/>
            <person name="Hundley H."/>
            <person name="Pangilinan J."/>
            <person name="Johnson J."/>
            <person name="Barry K."/>
            <person name="LaButti K."/>
            <person name="Ng V."/>
            <person name="Ahrendt S."/>
            <person name="Min B."/>
            <person name="Choi I.G."/>
            <person name="Park H."/>
            <person name="Plett J.M."/>
            <person name="Magnuson J."/>
            <person name="Spatafora J.W."/>
            <person name="Nagy L.G."/>
            <person name="Henrissat B."/>
            <person name="Grigoriev I.V."/>
            <person name="Yang Z.L."/>
            <person name="Xu J."/>
            <person name="Martin F.M."/>
        </authorList>
    </citation>
    <scope>NUCLEOTIDE SEQUENCE</scope>
    <source>
        <strain evidence="1">ATCC 28755</strain>
    </source>
</reference>
<organism evidence="1 2">
    <name type="scientific">Hygrophoropsis aurantiaca</name>
    <dbReference type="NCBI Taxonomy" id="72124"/>
    <lineage>
        <taxon>Eukaryota</taxon>
        <taxon>Fungi</taxon>
        <taxon>Dikarya</taxon>
        <taxon>Basidiomycota</taxon>
        <taxon>Agaricomycotina</taxon>
        <taxon>Agaricomycetes</taxon>
        <taxon>Agaricomycetidae</taxon>
        <taxon>Boletales</taxon>
        <taxon>Coniophorineae</taxon>
        <taxon>Hygrophoropsidaceae</taxon>
        <taxon>Hygrophoropsis</taxon>
    </lineage>
</organism>
<evidence type="ECO:0000313" key="1">
    <source>
        <dbReference type="EMBL" id="KAH7904889.1"/>
    </source>
</evidence>
<proteinExistence type="predicted"/>
<protein>
    <submittedName>
        <fullName evidence="1">Uncharacterized protein</fullName>
    </submittedName>
</protein>
<dbReference type="EMBL" id="MU268333">
    <property type="protein sequence ID" value="KAH7904889.1"/>
    <property type="molecule type" value="Genomic_DNA"/>
</dbReference>
<comment type="caution">
    <text evidence="1">The sequence shown here is derived from an EMBL/GenBank/DDBJ whole genome shotgun (WGS) entry which is preliminary data.</text>
</comment>
<sequence length="362" mass="40331">MHLLLLPPSLQRKKRFVSSASPIRIIPTTPSLRSLLETSSSTLETSPNPALNELCDALDWLRWWLWGGDSLQEGERTILVNAAAVGVPHRPFNFSHLEDRGDESGVSGVCEHLRLFLRWGESNNNYNNTYSPLAPAPAPAPLSFSGWQARNCVWLMHNYASTVLDEETHPSHSYSPSPPRSSQPYHKIQQSPRGAILGVILGVTFYVPKFKARTFAFLLRVSPSRYTCQNTAVLRLPPTPHYLPLRHAFPIPNSTHFPTFSVPGPPNHDQPDPIISCHHSYFGRLKWLVGGPMGPAGTMPSPDLDGSSSSHPTIWHPNPSRIRDYILTPTGSVQHNGGWTFDFRRDRNFGTPRAGDISKCSQ</sequence>
<evidence type="ECO:0000313" key="2">
    <source>
        <dbReference type="Proteomes" id="UP000790377"/>
    </source>
</evidence>
<gene>
    <name evidence="1" type="ORF">BJ138DRAFT_1118983</name>
</gene>
<accession>A0ACB7ZVI8</accession>
<keyword evidence="2" id="KW-1185">Reference proteome</keyword>